<dbReference type="SUPFAM" id="SSF53271">
    <property type="entry name" value="PRTase-like"/>
    <property type="match status" value="1"/>
</dbReference>
<dbReference type="InterPro" id="IPR000836">
    <property type="entry name" value="PRTase_dom"/>
</dbReference>
<evidence type="ECO:0000256" key="2">
    <source>
        <dbReference type="ARBA" id="ARBA00022679"/>
    </source>
</evidence>
<keyword evidence="1" id="KW-0328">Glycosyltransferase</keyword>
<evidence type="ECO:0000256" key="1">
    <source>
        <dbReference type="ARBA" id="ARBA00022676"/>
    </source>
</evidence>
<feature type="domain" description="Phosphoribosyltransferase" evidence="3">
    <location>
        <begin position="14"/>
        <end position="140"/>
    </location>
</feature>
<gene>
    <name evidence="4" type="ORF">GA0070616_0134</name>
</gene>
<organism evidence="4 5">
    <name type="scientific">Micromonospora nigra</name>
    <dbReference type="NCBI Taxonomy" id="145857"/>
    <lineage>
        <taxon>Bacteria</taxon>
        <taxon>Bacillati</taxon>
        <taxon>Actinomycetota</taxon>
        <taxon>Actinomycetes</taxon>
        <taxon>Micromonosporales</taxon>
        <taxon>Micromonosporaceae</taxon>
        <taxon>Micromonospora</taxon>
    </lineage>
</organism>
<dbReference type="PANTHER" id="PTHR43363">
    <property type="entry name" value="HYPOXANTHINE PHOSPHORIBOSYLTRANSFERASE"/>
    <property type="match status" value="1"/>
</dbReference>
<evidence type="ECO:0000313" key="4">
    <source>
        <dbReference type="EMBL" id="SCL13121.1"/>
    </source>
</evidence>
<dbReference type="RefSeq" id="WP_091074788.1">
    <property type="nucleotide sequence ID" value="NZ_FMHT01000002.1"/>
</dbReference>
<accession>A0A1C6R879</accession>
<dbReference type="Gene3D" id="3.40.50.2020">
    <property type="match status" value="1"/>
</dbReference>
<keyword evidence="5" id="KW-1185">Reference proteome</keyword>
<dbReference type="Proteomes" id="UP000199699">
    <property type="component" value="Unassembled WGS sequence"/>
</dbReference>
<sequence length="165" mass="17132">MNVADDGTPPMLGWDAITATADRIADEVRADSVPDVLVGVLRGGVIPAVLLAHALAVRTVRTVEVLHTTADGVDAVKSAAPQVANPASLGDLTGADVLIVDDVAGSGDTLARTVELVRDAGAARTRTATFVCNVGNWRRPQAPGQALTYIGTVVDGWVIFPWERA</sequence>
<dbReference type="GO" id="GO:0016757">
    <property type="term" value="F:glycosyltransferase activity"/>
    <property type="evidence" value="ECO:0007669"/>
    <property type="project" value="UniProtKB-KW"/>
</dbReference>
<protein>
    <recommendedName>
        <fullName evidence="3">Phosphoribosyltransferase domain-containing protein</fullName>
    </recommendedName>
</protein>
<name>A0A1C6R879_9ACTN</name>
<dbReference type="OrthoDB" id="307631at2"/>
<dbReference type="STRING" id="145857.GA0070616_0134"/>
<dbReference type="InterPro" id="IPR029057">
    <property type="entry name" value="PRTase-like"/>
</dbReference>
<dbReference type="EMBL" id="FMHT01000002">
    <property type="protein sequence ID" value="SCL13121.1"/>
    <property type="molecule type" value="Genomic_DNA"/>
</dbReference>
<dbReference type="CDD" id="cd06223">
    <property type="entry name" value="PRTases_typeI"/>
    <property type="match status" value="1"/>
</dbReference>
<reference evidence="4 5" key="1">
    <citation type="submission" date="2016-06" db="EMBL/GenBank/DDBJ databases">
        <authorList>
            <person name="Kjaerup R.B."/>
            <person name="Dalgaard T.S."/>
            <person name="Juul-Madsen H.R."/>
        </authorList>
    </citation>
    <scope>NUCLEOTIDE SEQUENCE [LARGE SCALE GENOMIC DNA]</scope>
    <source>
        <strain evidence="4 5">DSM 43818</strain>
    </source>
</reference>
<dbReference type="AlphaFoldDB" id="A0A1C6R879"/>
<evidence type="ECO:0000259" key="3">
    <source>
        <dbReference type="Pfam" id="PF00156"/>
    </source>
</evidence>
<dbReference type="Pfam" id="PF00156">
    <property type="entry name" value="Pribosyltran"/>
    <property type="match status" value="1"/>
</dbReference>
<keyword evidence="2" id="KW-0808">Transferase</keyword>
<proteinExistence type="predicted"/>
<dbReference type="PANTHER" id="PTHR43363:SF1">
    <property type="entry name" value="HYPOXANTHINE-GUANINE PHOSPHORIBOSYLTRANSFERASE"/>
    <property type="match status" value="1"/>
</dbReference>
<evidence type="ECO:0000313" key="5">
    <source>
        <dbReference type="Proteomes" id="UP000199699"/>
    </source>
</evidence>